<reference evidence="7" key="1">
    <citation type="submission" date="2011-06" db="EMBL/GenBank/DDBJ databases">
        <title>The complete genome of chromosome of Runella slithyformis DSM 19594.</title>
        <authorList>
            <consortium name="US DOE Joint Genome Institute (JGI-PGF)"/>
            <person name="Lucas S."/>
            <person name="Han J."/>
            <person name="Lapidus A."/>
            <person name="Bruce D."/>
            <person name="Goodwin L."/>
            <person name="Pitluck S."/>
            <person name="Peters L."/>
            <person name="Kyrpides N."/>
            <person name="Mavromatis K."/>
            <person name="Ivanova N."/>
            <person name="Ovchinnikova G."/>
            <person name="Zhang X."/>
            <person name="Misra M."/>
            <person name="Detter J.C."/>
            <person name="Tapia R."/>
            <person name="Han C."/>
            <person name="Land M."/>
            <person name="Hauser L."/>
            <person name="Markowitz V."/>
            <person name="Cheng J.-F."/>
            <person name="Hugenholtz P."/>
            <person name="Woyke T."/>
            <person name="Wu D."/>
            <person name="Tindall B."/>
            <person name="Faehrich R."/>
            <person name="Brambilla E."/>
            <person name="Klenk H.-P."/>
            <person name="Eisen J.A."/>
        </authorList>
    </citation>
    <scope>NUCLEOTIDE SEQUENCE [LARGE SCALE GENOMIC DNA]</scope>
    <source>
        <strain evidence="7">ATCC 29530 / DSM 19594 / LMG 11500 / NCIMB 11436 / LSU 4</strain>
    </source>
</reference>
<dbReference type="SUPFAM" id="SSF52833">
    <property type="entry name" value="Thioredoxin-like"/>
    <property type="match status" value="1"/>
</dbReference>
<dbReference type="Proteomes" id="UP000000493">
    <property type="component" value="Chromosome"/>
</dbReference>
<dbReference type="PANTHER" id="PTHR42852">
    <property type="entry name" value="THIOL:DISULFIDE INTERCHANGE PROTEIN DSBE"/>
    <property type="match status" value="1"/>
</dbReference>
<keyword evidence="3" id="KW-1015">Disulfide bond</keyword>
<dbReference type="Pfam" id="PF00578">
    <property type="entry name" value="AhpC-TSA"/>
    <property type="match status" value="1"/>
</dbReference>
<keyword evidence="2" id="KW-0201">Cytochrome c-type biogenesis</keyword>
<evidence type="ECO:0000256" key="2">
    <source>
        <dbReference type="ARBA" id="ARBA00022748"/>
    </source>
</evidence>
<dbReference type="InterPro" id="IPR050553">
    <property type="entry name" value="Thioredoxin_ResA/DsbE_sf"/>
</dbReference>
<protein>
    <submittedName>
        <fullName evidence="6">Alkyl hydroperoxide reductase/ Thiol specific antioxidant/ Mal allergen</fullName>
    </submittedName>
</protein>
<sequence>MRNLFPFLLLFLCLESIGQNKNIKITIKALGSANDKVAITSSNLLSGNDTLAKTTLDAEGKAVVEIHLSKPTFVGITIGNKGGTGYLMPNDNVALSIDLTDEKSIYTFTGKGAESNNYLAQSGAVFSEYLRFNGKQINEWEPEIFASRLAVMEKAFADFHQNYMSKSSLPQNTSNLLKISTSIIPLFFKKNYIMAYFNTPEEKEKMPEMLKKVYGEIPFSDELLNAKYSEYASVLTYHFYDLADPFFKGKTPEEKRVIYPQFPNYAERIIKKGDYSATVKEYLLALNVYEAFRDGINESATAVYNDFVNSYPSSFYLASIDRKYQKWLTLSKGNPAPDFTGLTPDGKKIALSDLKGKIVYVDIWATWCAPCREELPKAKEIHNRFSTNEKVAFLYVSIDAETDKWKNFLKADPNFKGLHINISNQEQVGNLYKSYQMAGVPTYLLIDQDGKIATAPAPRPSSGKVQDEIRALLK</sequence>
<evidence type="ECO:0000313" key="7">
    <source>
        <dbReference type="Proteomes" id="UP000000493"/>
    </source>
</evidence>
<dbReference type="GO" id="GO:0030313">
    <property type="term" value="C:cell envelope"/>
    <property type="evidence" value="ECO:0007669"/>
    <property type="project" value="UniProtKB-SubCell"/>
</dbReference>
<dbReference type="GO" id="GO:0016491">
    <property type="term" value="F:oxidoreductase activity"/>
    <property type="evidence" value="ECO:0007669"/>
    <property type="project" value="InterPro"/>
</dbReference>
<feature type="domain" description="Thioredoxin" evidence="5">
    <location>
        <begin position="330"/>
        <end position="474"/>
    </location>
</feature>
<dbReference type="InterPro" id="IPR013766">
    <property type="entry name" value="Thioredoxin_domain"/>
</dbReference>
<dbReference type="GO" id="GO:0016209">
    <property type="term" value="F:antioxidant activity"/>
    <property type="evidence" value="ECO:0007669"/>
    <property type="project" value="InterPro"/>
</dbReference>
<evidence type="ECO:0000313" key="6">
    <source>
        <dbReference type="EMBL" id="AEI51747.1"/>
    </source>
</evidence>
<keyword evidence="4" id="KW-0676">Redox-active center</keyword>
<dbReference type="InterPro" id="IPR036249">
    <property type="entry name" value="Thioredoxin-like_sf"/>
</dbReference>
<dbReference type="EMBL" id="CP002859">
    <property type="protein sequence ID" value="AEI51747.1"/>
    <property type="molecule type" value="Genomic_DNA"/>
</dbReference>
<dbReference type="Gene3D" id="3.40.30.10">
    <property type="entry name" value="Glutaredoxin"/>
    <property type="match status" value="1"/>
</dbReference>
<dbReference type="AlphaFoldDB" id="A0A7U3ZQZ2"/>
<dbReference type="InterPro" id="IPR000866">
    <property type="entry name" value="AhpC/TSA"/>
</dbReference>
<proteinExistence type="predicted"/>
<evidence type="ECO:0000256" key="4">
    <source>
        <dbReference type="ARBA" id="ARBA00023284"/>
    </source>
</evidence>
<gene>
    <name evidence="6" type="ordered locus">Runsl_5456</name>
</gene>
<dbReference type="PANTHER" id="PTHR42852:SF6">
    <property type="entry name" value="THIOL:DISULFIDE INTERCHANGE PROTEIN DSBE"/>
    <property type="match status" value="1"/>
</dbReference>
<dbReference type="GO" id="GO:0017004">
    <property type="term" value="P:cytochrome complex assembly"/>
    <property type="evidence" value="ECO:0007669"/>
    <property type="project" value="UniProtKB-KW"/>
</dbReference>
<dbReference type="PROSITE" id="PS51352">
    <property type="entry name" value="THIOREDOXIN_2"/>
    <property type="match status" value="1"/>
</dbReference>
<evidence type="ECO:0000259" key="5">
    <source>
        <dbReference type="PROSITE" id="PS51352"/>
    </source>
</evidence>
<name>A0A7U3ZQZ2_RUNSL</name>
<dbReference type="RefSeq" id="WP_013931015.1">
    <property type="nucleotide sequence ID" value="NC_015703.1"/>
</dbReference>
<keyword evidence="7" id="KW-1185">Reference proteome</keyword>
<evidence type="ECO:0000256" key="3">
    <source>
        <dbReference type="ARBA" id="ARBA00023157"/>
    </source>
</evidence>
<evidence type="ECO:0000256" key="1">
    <source>
        <dbReference type="ARBA" id="ARBA00004196"/>
    </source>
</evidence>
<dbReference type="KEGG" id="rsi:Runsl_5456"/>
<comment type="subcellular location">
    <subcellularLocation>
        <location evidence="1">Cell envelope</location>
    </subcellularLocation>
</comment>
<dbReference type="CDD" id="cd02966">
    <property type="entry name" value="TlpA_like_family"/>
    <property type="match status" value="1"/>
</dbReference>
<accession>A0A7U3ZQZ2</accession>
<reference evidence="6 7" key="2">
    <citation type="journal article" date="2012" name="Stand. Genomic Sci.">
        <title>Complete genome sequence of the aquatic bacterium Runella slithyformis type strain (LSU 4(T)).</title>
        <authorList>
            <person name="Copeland A."/>
            <person name="Zhang X."/>
            <person name="Misra M."/>
            <person name="Lapidus A."/>
            <person name="Nolan M."/>
            <person name="Lucas S."/>
            <person name="Deshpande S."/>
            <person name="Cheng J.F."/>
            <person name="Tapia R."/>
            <person name="Goodwin L.A."/>
            <person name="Pitluck S."/>
            <person name="Liolios K."/>
            <person name="Pagani I."/>
            <person name="Ivanova N."/>
            <person name="Mikhailova N."/>
            <person name="Pati A."/>
            <person name="Chen A."/>
            <person name="Palaniappan K."/>
            <person name="Land M."/>
            <person name="Hauser L."/>
            <person name="Pan C."/>
            <person name="Jeffries C.D."/>
            <person name="Detter J.C."/>
            <person name="Brambilla E.M."/>
            <person name="Rohde M."/>
            <person name="Djao O.D."/>
            <person name="Goker M."/>
            <person name="Sikorski J."/>
            <person name="Tindall B.J."/>
            <person name="Woyke T."/>
            <person name="Bristow J."/>
            <person name="Eisen J.A."/>
            <person name="Markowitz V."/>
            <person name="Hugenholtz P."/>
            <person name="Kyrpides N.C."/>
            <person name="Klenk H.P."/>
            <person name="Mavromatis K."/>
        </authorList>
    </citation>
    <scope>NUCLEOTIDE SEQUENCE [LARGE SCALE GENOMIC DNA]</scope>
    <source>
        <strain evidence="7">ATCC 29530 / DSM 19594 / LMG 11500 / NCIMB 11436 / LSU 4</strain>
    </source>
</reference>
<organism evidence="6 7">
    <name type="scientific">Runella slithyformis (strain ATCC 29530 / DSM 19594 / LMG 11500 / NCIMB 11436 / LSU 4)</name>
    <dbReference type="NCBI Taxonomy" id="761193"/>
    <lineage>
        <taxon>Bacteria</taxon>
        <taxon>Pseudomonadati</taxon>
        <taxon>Bacteroidota</taxon>
        <taxon>Cytophagia</taxon>
        <taxon>Cytophagales</taxon>
        <taxon>Spirosomataceae</taxon>
        <taxon>Runella</taxon>
    </lineage>
</organism>